<dbReference type="Proteomes" id="UP000817854">
    <property type="component" value="Unassembled WGS sequence"/>
</dbReference>
<dbReference type="RefSeq" id="WP_165928859.1">
    <property type="nucleotide sequence ID" value="NZ_VEVQ02000003.1"/>
</dbReference>
<protein>
    <submittedName>
        <fullName evidence="1">Uncharacterized protein</fullName>
    </submittedName>
</protein>
<evidence type="ECO:0000313" key="1">
    <source>
        <dbReference type="EMBL" id="NHN25166.1"/>
    </source>
</evidence>
<sequence>MNPNTTFRTKASFCHVEKDYLLLTKDDIIQNSNKKDDNNRIVRILMIYSVLSIYLL</sequence>
<dbReference type="EMBL" id="VEVQ02000003">
    <property type="protein sequence ID" value="NHN25166.1"/>
    <property type="molecule type" value="Genomic_DNA"/>
</dbReference>
<evidence type="ECO:0000313" key="2">
    <source>
        <dbReference type="Proteomes" id="UP000817854"/>
    </source>
</evidence>
<keyword evidence="2" id="KW-1185">Reference proteome</keyword>
<organism evidence="1 2">
    <name type="scientific">Flavobacterium jejuense</name>
    <dbReference type="NCBI Taxonomy" id="1544455"/>
    <lineage>
        <taxon>Bacteria</taxon>
        <taxon>Pseudomonadati</taxon>
        <taxon>Bacteroidota</taxon>
        <taxon>Flavobacteriia</taxon>
        <taxon>Flavobacteriales</taxon>
        <taxon>Flavobacteriaceae</taxon>
        <taxon>Flavobacterium</taxon>
    </lineage>
</organism>
<reference evidence="1" key="1">
    <citation type="submission" date="2019-05" db="EMBL/GenBank/DDBJ databases">
        <authorList>
            <person name="Lianzixin W."/>
        </authorList>
    </citation>
    <scope>NUCLEOTIDE SEQUENCE</scope>
    <source>
        <strain evidence="1">EC11</strain>
    </source>
</reference>
<proteinExistence type="predicted"/>
<reference evidence="1" key="2">
    <citation type="submission" date="2020-02" db="EMBL/GenBank/DDBJ databases">
        <title>Flavobacterium profundi sp. nov., isolated from a deep-sea seamount.</title>
        <authorList>
            <person name="Zhang D.-C."/>
        </authorList>
    </citation>
    <scope>NUCLEOTIDE SEQUENCE</scope>
    <source>
        <strain evidence="1">EC11</strain>
    </source>
</reference>
<gene>
    <name evidence="1" type="ORF">FIA58_005680</name>
</gene>
<comment type="caution">
    <text evidence="1">The sequence shown here is derived from an EMBL/GenBank/DDBJ whole genome shotgun (WGS) entry which is preliminary data.</text>
</comment>
<name>A0ABX0ISS6_9FLAO</name>
<accession>A0ABX0ISS6</accession>